<feature type="region of interest" description="Disordered" evidence="1">
    <location>
        <begin position="96"/>
        <end position="115"/>
    </location>
</feature>
<reference evidence="2" key="1">
    <citation type="submission" date="2023-11" db="EMBL/GenBank/DDBJ databases">
        <title>Genome assemblies of two species of porcelain crab, Petrolisthes cinctipes and Petrolisthes manimaculis (Anomura: Porcellanidae).</title>
        <authorList>
            <person name="Angst P."/>
        </authorList>
    </citation>
    <scope>NUCLEOTIDE SEQUENCE</scope>
    <source>
        <strain evidence="2">PB745_02</strain>
        <tissue evidence="2">Gill</tissue>
    </source>
</reference>
<accession>A0AAE1QF91</accession>
<dbReference type="AlphaFoldDB" id="A0AAE1QF91"/>
<dbReference type="Proteomes" id="UP001292094">
    <property type="component" value="Unassembled WGS sequence"/>
</dbReference>
<gene>
    <name evidence="2" type="ORF">Pmani_003813</name>
</gene>
<feature type="compositionally biased region" description="Polar residues" evidence="1">
    <location>
        <begin position="25"/>
        <end position="52"/>
    </location>
</feature>
<keyword evidence="3" id="KW-1185">Reference proteome</keyword>
<comment type="caution">
    <text evidence="2">The sequence shown here is derived from an EMBL/GenBank/DDBJ whole genome shotgun (WGS) entry which is preliminary data.</text>
</comment>
<evidence type="ECO:0000313" key="2">
    <source>
        <dbReference type="EMBL" id="KAK4325606.1"/>
    </source>
</evidence>
<evidence type="ECO:0000313" key="3">
    <source>
        <dbReference type="Proteomes" id="UP001292094"/>
    </source>
</evidence>
<evidence type="ECO:0000256" key="1">
    <source>
        <dbReference type="SAM" id="MobiDB-lite"/>
    </source>
</evidence>
<feature type="region of interest" description="Disordered" evidence="1">
    <location>
        <begin position="14"/>
        <end position="82"/>
    </location>
</feature>
<name>A0AAE1QF91_9EUCA</name>
<sequence>MDITSLLHYTHTYQPSQPARLHTHTPLTPSQTSHTNTPPSSTQPDFSHQHSTLIHPARLLTPTLHPHPPSQTSHTNTPPTPTVHLHLARLLTRQHSTHIHTPLISGETSPTDQLR</sequence>
<dbReference type="EMBL" id="JAWZYT010000269">
    <property type="protein sequence ID" value="KAK4325606.1"/>
    <property type="molecule type" value="Genomic_DNA"/>
</dbReference>
<feature type="compositionally biased region" description="Low complexity" evidence="1">
    <location>
        <begin position="59"/>
        <end position="82"/>
    </location>
</feature>
<proteinExistence type="predicted"/>
<organism evidence="2 3">
    <name type="scientific">Petrolisthes manimaculis</name>
    <dbReference type="NCBI Taxonomy" id="1843537"/>
    <lineage>
        <taxon>Eukaryota</taxon>
        <taxon>Metazoa</taxon>
        <taxon>Ecdysozoa</taxon>
        <taxon>Arthropoda</taxon>
        <taxon>Crustacea</taxon>
        <taxon>Multicrustacea</taxon>
        <taxon>Malacostraca</taxon>
        <taxon>Eumalacostraca</taxon>
        <taxon>Eucarida</taxon>
        <taxon>Decapoda</taxon>
        <taxon>Pleocyemata</taxon>
        <taxon>Anomura</taxon>
        <taxon>Galatheoidea</taxon>
        <taxon>Porcellanidae</taxon>
        <taxon>Petrolisthes</taxon>
    </lineage>
</organism>
<feature type="compositionally biased region" description="Polar residues" evidence="1">
    <location>
        <begin position="106"/>
        <end position="115"/>
    </location>
</feature>
<protein>
    <submittedName>
        <fullName evidence="2">Uncharacterized protein</fullName>
    </submittedName>
</protein>